<sequence>MTYAFRAARARSRADADGRPTAKTAPAGGDIATEYHEAGNVTILNRLTSQSQAAGVLVYDLGYDAKNRLVSLADPTGVRTQGYETAGRLTSVSRAGQTLSCGFDADSNISSRTWPDGQHPAYTYDLFDRLTLGGQYFHREPSTLRHQGDS</sequence>
<comment type="caution">
    <text evidence="2">The sequence shown here is derived from an EMBL/GenBank/DDBJ whole genome shotgun (WGS) entry which is preliminary data.</text>
</comment>
<protein>
    <recommendedName>
        <fullName evidence="4">YD repeat-containing protein</fullName>
    </recommendedName>
</protein>
<proteinExistence type="predicted"/>
<dbReference type="NCBIfam" id="TIGR01643">
    <property type="entry name" value="YD_repeat_2x"/>
    <property type="match status" value="3"/>
</dbReference>
<name>A0ABV8LQN2_9ACTN</name>
<gene>
    <name evidence="2" type="ORF">ACFOZ4_15955</name>
</gene>
<evidence type="ECO:0008006" key="4">
    <source>
        <dbReference type="Google" id="ProtNLM"/>
    </source>
</evidence>
<dbReference type="InterPro" id="IPR006530">
    <property type="entry name" value="YD"/>
</dbReference>
<evidence type="ECO:0000313" key="3">
    <source>
        <dbReference type="Proteomes" id="UP001595816"/>
    </source>
</evidence>
<keyword evidence="3" id="KW-1185">Reference proteome</keyword>
<reference evidence="3" key="1">
    <citation type="journal article" date="2019" name="Int. J. Syst. Evol. Microbiol.">
        <title>The Global Catalogue of Microorganisms (GCM) 10K type strain sequencing project: providing services to taxonomists for standard genome sequencing and annotation.</title>
        <authorList>
            <consortium name="The Broad Institute Genomics Platform"/>
            <consortium name="The Broad Institute Genome Sequencing Center for Infectious Disease"/>
            <person name="Wu L."/>
            <person name="Ma J."/>
        </authorList>
    </citation>
    <scope>NUCLEOTIDE SEQUENCE [LARGE SCALE GENOMIC DNA]</scope>
    <source>
        <strain evidence="3">CGMCC 4.7289</strain>
    </source>
</reference>
<accession>A0ABV8LQN2</accession>
<organism evidence="2 3">
    <name type="scientific">Hamadaea flava</name>
    <dbReference type="NCBI Taxonomy" id="1742688"/>
    <lineage>
        <taxon>Bacteria</taxon>
        <taxon>Bacillati</taxon>
        <taxon>Actinomycetota</taxon>
        <taxon>Actinomycetes</taxon>
        <taxon>Micromonosporales</taxon>
        <taxon>Micromonosporaceae</taxon>
        <taxon>Hamadaea</taxon>
    </lineage>
</organism>
<dbReference type="EMBL" id="JBHSAY010000009">
    <property type="protein sequence ID" value="MFC4132104.1"/>
    <property type="molecule type" value="Genomic_DNA"/>
</dbReference>
<dbReference type="Pfam" id="PF05593">
    <property type="entry name" value="RHS_repeat"/>
    <property type="match status" value="1"/>
</dbReference>
<dbReference type="Gene3D" id="2.180.10.10">
    <property type="entry name" value="RHS repeat-associated core"/>
    <property type="match status" value="1"/>
</dbReference>
<dbReference type="RefSeq" id="WP_253753872.1">
    <property type="nucleotide sequence ID" value="NZ_JAMZDZ010000001.1"/>
</dbReference>
<feature type="region of interest" description="Disordered" evidence="1">
    <location>
        <begin position="1"/>
        <end position="28"/>
    </location>
</feature>
<evidence type="ECO:0000313" key="2">
    <source>
        <dbReference type="EMBL" id="MFC4132104.1"/>
    </source>
</evidence>
<dbReference type="Proteomes" id="UP001595816">
    <property type="component" value="Unassembled WGS sequence"/>
</dbReference>
<evidence type="ECO:0000256" key="1">
    <source>
        <dbReference type="SAM" id="MobiDB-lite"/>
    </source>
</evidence>
<dbReference type="InterPro" id="IPR031325">
    <property type="entry name" value="RHS_repeat"/>
</dbReference>